<reference evidence="1 2" key="1">
    <citation type="journal article" date="2013" name="Nat. Commun.">
        <title>The evolution and pathogenic mechanisms of the rice sheath blight pathogen.</title>
        <authorList>
            <person name="Zheng A."/>
            <person name="Lin R."/>
            <person name="Xu L."/>
            <person name="Qin P."/>
            <person name="Tang C."/>
            <person name="Ai P."/>
            <person name="Zhang D."/>
            <person name="Liu Y."/>
            <person name="Sun Z."/>
            <person name="Feng H."/>
            <person name="Wang Y."/>
            <person name="Chen Y."/>
            <person name="Liang X."/>
            <person name="Fu R."/>
            <person name="Li Q."/>
            <person name="Zhang J."/>
            <person name="Yu X."/>
            <person name="Xie Z."/>
            <person name="Ding L."/>
            <person name="Guan P."/>
            <person name="Tang J."/>
            <person name="Liang Y."/>
            <person name="Wang S."/>
            <person name="Deng Q."/>
            <person name="Li S."/>
            <person name="Zhu J."/>
            <person name="Wang L."/>
            <person name="Liu H."/>
            <person name="Li P."/>
        </authorList>
    </citation>
    <scope>NUCLEOTIDE SEQUENCE [LARGE SCALE GENOMIC DNA]</scope>
    <source>
        <strain evidence="2">AG-1 IA</strain>
    </source>
</reference>
<keyword evidence="2" id="KW-1185">Reference proteome</keyword>
<proteinExistence type="predicted"/>
<evidence type="ECO:0000313" key="1">
    <source>
        <dbReference type="EMBL" id="ELU40513.1"/>
    </source>
</evidence>
<protein>
    <recommendedName>
        <fullName evidence="3">Fungal-type protein kinase domain-containing protein</fullName>
    </recommendedName>
</protein>
<dbReference type="Proteomes" id="UP000011668">
    <property type="component" value="Unassembled WGS sequence"/>
</dbReference>
<evidence type="ECO:0000313" key="2">
    <source>
        <dbReference type="Proteomes" id="UP000011668"/>
    </source>
</evidence>
<sequence length="198" mass="22637">MYPVLQRRQAVLQFPPSFFNLGFNEDDELYQSLEQESCVNGFWIAVLSKCFPPPRHFVQPNSEVKDSSAVDLLVTKFGFRSSGQAIYTPIIVFKGEGVDHKKDQKKENLTDHIRTCAADTTRKHNLRKIWCIGAKGRSVCFYYFGTTSVSWTMRPLRVDDDMIVRIGKIDDSQAAQYFDLSEFAKINAAFTYIVNDLA</sequence>
<gene>
    <name evidence="1" type="ORF">AG1IA_05456</name>
</gene>
<dbReference type="EMBL" id="AFRT01001415">
    <property type="protein sequence ID" value="ELU40513.1"/>
    <property type="molecule type" value="Genomic_DNA"/>
</dbReference>
<organism evidence="1 2">
    <name type="scientific">Thanatephorus cucumeris (strain AG1-IA)</name>
    <name type="common">Rice sheath blight fungus</name>
    <name type="synonym">Rhizoctonia solani</name>
    <dbReference type="NCBI Taxonomy" id="983506"/>
    <lineage>
        <taxon>Eukaryota</taxon>
        <taxon>Fungi</taxon>
        <taxon>Dikarya</taxon>
        <taxon>Basidiomycota</taxon>
        <taxon>Agaricomycotina</taxon>
        <taxon>Agaricomycetes</taxon>
        <taxon>Cantharellales</taxon>
        <taxon>Ceratobasidiaceae</taxon>
        <taxon>Rhizoctonia</taxon>
        <taxon>Rhizoctonia solani AG-1</taxon>
    </lineage>
</organism>
<accession>L8WUS1</accession>
<dbReference type="HOGENOM" id="CLU_1378970_0_0_1"/>
<dbReference type="AlphaFoldDB" id="L8WUS1"/>
<name>L8WUS1_THACA</name>
<evidence type="ECO:0008006" key="3">
    <source>
        <dbReference type="Google" id="ProtNLM"/>
    </source>
</evidence>
<comment type="caution">
    <text evidence="1">The sequence shown here is derived from an EMBL/GenBank/DDBJ whole genome shotgun (WGS) entry which is preliminary data.</text>
</comment>